<proteinExistence type="inferred from homology"/>
<reference evidence="5 6" key="1">
    <citation type="submission" date="2018-10" db="EMBL/GenBank/DDBJ databases">
        <title>Fifty Aureobasidium pullulans genomes reveal a recombining polyextremotolerant generalist.</title>
        <authorList>
            <person name="Gostincar C."/>
            <person name="Turk M."/>
            <person name="Zajc J."/>
            <person name="Gunde-Cimerman N."/>
        </authorList>
    </citation>
    <scope>NUCLEOTIDE SEQUENCE [LARGE SCALE GENOMIC DNA]</scope>
    <source>
        <strain evidence="5 6">EXF-11318</strain>
    </source>
</reference>
<evidence type="ECO:0000256" key="1">
    <source>
        <dbReference type="ARBA" id="ARBA00004613"/>
    </source>
</evidence>
<name>A0A4S8VJG6_AURPU</name>
<dbReference type="SUPFAM" id="SSF101898">
    <property type="entry name" value="NHL repeat"/>
    <property type="match status" value="1"/>
</dbReference>
<evidence type="ECO:0000313" key="6">
    <source>
        <dbReference type="Proteomes" id="UP000308014"/>
    </source>
</evidence>
<gene>
    <name evidence="5" type="ORF">D6D24_07039</name>
</gene>
<comment type="caution">
    <text evidence="5">The sequence shown here is derived from an EMBL/GenBank/DDBJ whole genome shotgun (WGS) entry which is preliminary data.</text>
</comment>
<dbReference type="PANTHER" id="PTHR10009:SF18">
    <property type="entry name" value="PROTEIN YELLOW-LIKE PROTEIN"/>
    <property type="match status" value="1"/>
</dbReference>
<dbReference type="InterPro" id="IPR011042">
    <property type="entry name" value="6-blade_b-propeller_TolB-like"/>
</dbReference>
<organism evidence="5 6">
    <name type="scientific">Aureobasidium pullulans</name>
    <name type="common">Black yeast</name>
    <name type="synonym">Pullularia pullulans</name>
    <dbReference type="NCBI Taxonomy" id="5580"/>
    <lineage>
        <taxon>Eukaryota</taxon>
        <taxon>Fungi</taxon>
        <taxon>Dikarya</taxon>
        <taxon>Ascomycota</taxon>
        <taxon>Pezizomycotina</taxon>
        <taxon>Dothideomycetes</taxon>
        <taxon>Dothideomycetidae</taxon>
        <taxon>Dothideales</taxon>
        <taxon>Saccotheciaceae</taxon>
        <taxon>Aureobasidium</taxon>
    </lineage>
</organism>
<feature type="chain" id="PRO_5020824906" evidence="4">
    <location>
        <begin position="19"/>
        <end position="434"/>
    </location>
</feature>
<comment type="similarity">
    <text evidence="2">Belongs to the major royal jelly protein family.</text>
</comment>
<evidence type="ECO:0000256" key="3">
    <source>
        <dbReference type="ARBA" id="ARBA00022525"/>
    </source>
</evidence>
<dbReference type="Gene3D" id="2.120.10.30">
    <property type="entry name" value="TolB, C-terminal domain"/>
    <property type="match status" value="1"/>
</dbReference>
<evidence type="ECO:0000256" key="4">
    <source>
        <dbReference type="SAM" id="SignalP"/>
    </source>
</evidence>
<sequence length="434" mass="46767">MLSTLFAAAGLLPLLASSQQLIQDPGKAGPELELVHLYYDQWPTGIAVSSTGRKFSNYPGGLDKNNTNNGSNGKYTVAELTGNSTEAPYPNADWNNPPGGAINYTTTPPTGANYQNHFIGVQSVVTDSLDRLWVLDTGRVQDTDGTIVEATVGGPKLVGIDLSNNTVFQTIVFPASVAPGDSYLNDVRFDLRPNITASGKGVAYITDSSIEGRTGLVIVDLGTGESWRHLQGSEYVTSATQFLAYIWGVPFYAFQAGQPLSFQGFGADGIGLSADGEDLYFGGVGKRYLYSIPTARLRDNGQFSEALAQASVVSRGQKGVSDGYETDTNGYIYHGNAEQNAISFYNPVSGTNSLFVRDPRLNWVDTVSTLHFSSGGTFADMVSQMSTGTDGYLYFTNNQLAFSPLVWPGTDRRQRPFSLFRAKLPNNGTKPLLR</sequence>
<protein>
    <submittedName>
        <fullName evidence="5">Major royal jelly protein</fullName>
    </submittedName>
</protein>
<dbReference type="AlphaFoldDB" id="A0A4S8VJG6"/>
<dbReference type="GO" id="GO:0005576">
    <property type="term" value="C:extracellular region"/>
    <property type="evidence" value="ECO:0007669"/>
    <property type="project" value="UniProtKB-SubCell"/>
</dbReference>
<dbReference type="InterPro" id="IPR017996">
    <property type="entry name" value="MRJP/yellow-related"/>
</dbReference>
<dbReference type="EMBL" id="QZAJ01000321">
    <property type="protein sequence ID" value="THW11711.1"/>
    <property type="molecule type" value="Genomic_DNA"/>
</dbReference>
<comment type="subcellular location">
    <subcellularLocation>
        <location evidence="1">Secreted</location>
    </subcellularLocation>
</comment>
<dbReference type="PANTHER" id="PTHR10009">
    <property type="entry name" value="PROTEIN YELLOW-RELATED"/>
    <property type="match status" value="1"/>
</dbReference>
<keyword evidence="4" id="KW-0732">Signal</keyword>
<keyword evidence="3" id="KW-0964">Secreted</keyword>
<evidence type="ECO:0000256" key="2">
    <source>
        <dbReference type="ARBA" id="ARBA00009127"/>
    </source>
</evidence>
<dbReference type="Proteomes" id="UP000308014">
    <property type="component" value="Unassembled WGS sequence"/>
</dbReference>
<dbReference type="Pfam" id="PF03022">
    <property type="entry name" value="MRJP"/>
    <property type="match status" value="1"/>
</dbReference>
<evidence type="ECO:0000313" key="5">
    <source>
        <dbReference type="EMBL" id="THW11711.1"/>
    </source>
</evidence>
<feature type="signal peptide" evidence="4">
    <location>
        <begin position="1"/>
        <end position="18"/>
    </location>
</feature>
<accession>A0A4S8VJG6</accession>